<evidence type="ECO:0000259" key="8">
    <source>
        <dbReference type="PROSITE" id="PS51293"/>
    </source>
</evidence>
<evidence type="ECO:0000256" key="3">
    <source>
        <dbReference type="ARBA" id="ARBA00023125"/>
    </source>
</evidence>
<dbReference type="SMART" id="SM00717">
    <property type="entry name" value="SANT"/>
    <property type="match status" value="1"/>
</dbReference>
<feature type="region of interest" description="Disordered" evidence="6">
    <location>
        <begin position="106"/>
        <end position="130"/>
    </location>
</feature>
<dbReference type="OMA" id="CKSSHQL"/>
<keyword evidence="5" id="KW-0539">Nucleus</keyword>
<dbReference type="PROSITE" id="PS51293">
    <property type="entry name" value="SANT"/>
    <property type="match status" value="1"/>
</dbReference>
<dbReference type="PROSITE" id="PS51294">
    <property type="entry name" value="HTH_MYB"/>
    <property type="match status" value="1"/>
</dbReference>
<dbReference type="PANTHER" id="PTHR12802:SF146">
    <property type="entry name" value="PROTEIN REVEILLE 3"/>
    <property type="match status" value="1"/>
</dbReference>
<dbReference type="PANTHER" id="PTHR12802">
    <property type="entry name" value="SWI/SNF COMPLEX-RELATED"/>
    <property type="match status" value="1"/>
</dbReference>
<dbReference type="InterPro" id="IPR009057">
    <property type="entry name" value="Homeodomain-like_sf"/>
</dbReference>
<dbReference type="GO" id="GO:0003677">
    <property type="term" value="F:DNA binding"/>
    <property type="evidence" value="ECO:0007669"/>
    <property type="project" value="UniProtKB-KW"/>
</dbReference>
<dbReference type="InterPro" id="IPR006447">
    <property type="entry name" value="Myb_dom_plants"/>
</dbReference>
<dbReference type="PROSITE" id="PS50090">
    <property type="entry name" value="MYB_LIKE"/>
    <property type="match status" value="1"/>
</dbReference>
<feature type="domain" description="HTH myb-type" evidence="9">
    <location>
        <begin position="49"/>
        <end position="103"/>
    </location>
</feature>
<dbReference type="InterPro" id="IPR017930">
    <property type="entry name" value="Myb_dom"/>
</dbReference>
<reference evidence="10 11" key="1">
    <citation type="journal article" date="2014" name="Nat. Commun.">
        <title>Klebsormidium flaccidum genome reveals primary factors for plant terrestrial adaptation.</title>
        <authorList>
            <person name="Hori K."/>
            <person name="Maruyama F."/>
            <person name="Fujisawa T."/>
            <person name="Togashi T."/>
            <person name="Yamamoto N."/>
            <person name="Seo M."/>
            <person name="Sato S."/>
            <person name="Yamada T."/>
            <person name="Mori H."/>
            <person name="Tajima N."/>
            <person name="Moriyama T."/>
            <person name="Ikeuchi M."/>
            <person name="Watanabe M."/>
            <person name="Wada H."/>
            <person name="Kobayashi K."/>
            <person name="Saito M."/>
            <person name="Masuda T."/>
            <person name="Sasaki-Sekimoto Y."/>
            <person name="Mashiguchi K."/>
            <person name="Awai K."/>
            <person name="Shimojima M."/>
            <person name="Masuda S."/>
            <person name="Iwai M."/>
            <person name="Nobusawa T."/>
            <person name="Narise T."/>
            <person name="Kondo S."/>
            <person name="Saito H."/>
            <person name="Sato R."/>
            <person name="Murakawa M."/>
            <person name="Ihara Y."/>
            <person name="Oshima-Yamada Y."/>
            <person name="Ohtaka K."/>
            <person name="Satoh M."/>
            <person name="Sonobe K."/>
            <person name="Ishii M."/>
            <person name="Ohtani R."/>
            <person name="Kanamori-Sato M."/>
            <person name="Honoki R."/>
            <person name="Miyazaki D."/>
            <person name="Mochizuki H."/>
            <person name="Umetsu J."/>
            <person name="Higashi K."/>
            <person name="Shibata D."/>
            <person name="Kamiya Y."/>
            <person name="Sato N."/>
            <person name="Nakamura Y."/>
            <person name="Tabata S."/>
            <person name="Ida S."/>
            <person name="Kurokawa K."/>
            <person name="Ohta H."/>
        </authorList>
    </citation>
    <scope>NUCLEOTIDE SEQUENCE [LARGE SCALE GENOMIC DNA]</scope>
    <source>
        <strain evidence="10 11">NIES-2285</strain>
    </source>
</reference>
<feature type="region of interest" description="Disordered" evidence="6">
    <location>
        <begin position="255"/>
        <end position="335"/>
    </location>
</feature>
<dbReference type="Proteomes" id="UP000054558">
    <property type="component" value="Unassembled WGS sequence"/>
</dbReference>
<sequence>MLGQGAFSPGLGPPPGDMAAGPLTPVLSPSGELSGKGDDMHGKVRKPYTITKQRENWTEQEHNKFLKALELFDRDWRKIEEYVGTKTVIQIRSHAQKYFLKVQKLGQDAHVPPPRPKRKSSQPYPQKASKVVAAAHAAQQAAVASSKVYSPREGAYTPGGAHPAVPPQSPQEETGTLGAPAWGPDTPSKANPDFAKVYRFLGDVFEIGVAGNLQKLKCMPPIDRETIILLMRNLAINLASPVFAEQQHILALADSSARGQQPEEPAQPRMIEPESQSAPPTPSDASVTPGEQGNLVATGAPFLDSPGYRDTVQQQQQSPLYEQGGRGVTRASSFADGVPLGLGLGLGVSQTIQRDMRTESKEPAKSVGG</sequence>
<organism evidence="10 11">
    <name type="scientific">Klebsormidium nitens</name>
    <name type="common">Green alga</name>
    <name type="synonym">Ulothrix nitens</name>
    <dbReference type="NCBI Taxonomy" id="105231"/>
    <lineage>
        <taxon>Eukaryota</taxon>
        <taxon>Viridiplantae</taxon>
        <taxon>Streptophyta</taxon>
        <taxon>Klebsormidiophyceae</taxon>
        <taxon>Klebsormidiales</taxon>
        <taxon>Klebsormidiaceae</taxon>
        <taxon>Klebsormidium</taxon>
    </lineage>
</organism>
<evidence type="ECO:0000256" key="6">
    <source>
        <dbReference type="SAM" id="MobiDB-lite"/>
    </source>
</evidence>
<dbReference type="Pfam" id="PF00249">
    <property type="entry name" value="Myb_DNA-binding"/>
    <property type="match status" value="1"/>
</dbReference>
<comment type="subcellular location">
    <subcellularLocation>
        <location evidence="1">Nucleus</location>
    </subcellularLocation>
</comment>
<dbReference type="Gene3D" id="1.10.10.60">
    <property type="entry name" value="Homeodomain-like"/>
    <property type="match status" value="1"/>
</dbReference>
<evidence type="ECO:0000256" key="4">
    <source>
        <dbReference type="ARBA" id="ARBA00023163"/>
    </source>
</evidence>
<dbReference type="NCBIfam" id="TIGR01557">
    <property type="entry name" value="myb_SHAQKYF"/>
    <property type="match status" value="1"/>
</dbReference>
<dbReference type="InterPro" id="IPR001005">
    <property type="entry name" value="SANT/Myb"/>
</dbReference>
<dbReference type="OrthoDB" id="118550at2759"/>
<feature type="domain" description="SANT" evidence="8">
    <location>
        <begin position="52"/>
        <end position="103"/>
    </location>
</feature>
<dbReference type="Pfam" id="PF24904">
    <property type="entry name" value="RVE6"/>
    <property type="match status" value="1"/>
</dbReference>
<evidence type="ECO:0000256" key="5">
    <source>
        <dbReference type="ARBA" id="ARBA00023242"/>
    </source>
</evidence>
<keyword evidence="4" id="KW-0804">Transcription</keyword>
<evidence type="ECO:0000256" key="2">
    <source>
        <dbReference type="ARBA" id="ARBA00023015"/>
    </source>
</evidence>
<feature type="region of interest" description="Disordered" evidence="6">
    <location>
        <begin position="1"/>
        <end position="44"/>
    </location>
</feature>
<dbReference type="EMBL" id="DF237186">
    <property type="protein sequence ID" value="GAQ85482.1"/>
    <property type="molecule type" value="Genomic_DNA"/>
</dbReference>
<dbReference type="GO" id="GO:0010468">
    <property type="term" value="P:regulation of gene expression"/>
    <property type="evidence" value="ECO:0007669"/>
    <property type="project" value="UniProtKB-ARBA"/>
</dbReference>
<dbReference type="STRING" id="105231.A0A1Y1I6A3"/>
<dbReference type="AlphaFoldDB" id="A0A1Y1I6A3"/>
<accession>A0A1Y1I6A3</accession>
<gene>
    <name evidence="10" type="ORF">KFL_002370160</name>
</gene>
<feature type="compositionally biased region" description="Low complexity" evidence="6">
    <location>
        <begin position="121"/>
        <end position="130"/>
    </location>
</feature>
<feature type="domain" description="Myb-like" evidence="7">
    <location>
        <begin position="49"/>
        <end position="99"/>
    </location>
</feature>
<name>A0A1Y1I6A3_KLENI</name>
<keyword evidence="2" id="KW-0805">Transcription regulation</keyword>
<feature type="compositionally biased region" description="Polar residues" evidence="6">
    <location>
        <begin position="274"/>
        <end position="291"/>
    </location>
</feature>
<evidence type="ECO:0000259" key="7">
    <source>
        <dbReference type="PROSITE" id="PS50090"/>
    </source>
</evidence>
<feature type="region of interest" description="Disordered" evidence="6">
    <location>
        <begin position="153"/>
        <end position="188"/>
    </location>
</feature>
<evidence type="ECO:0000256" key="1">
    <source>
        <dbReference type="ARBA" id="ARBA00004123"/>
    </source>
</evidence>
<protein>
    <submittedName>
        <fullName evidence="10">Myb DNA-binding domain protein</fullName>
    </submittedName>
</protein>
<dbReference type="SUPFAM" id="SSF46689">
    <property type="entry name" value="Homeodomain-like"/>
    <property type="match status" value="1"/>
</dbReference>
<keyword evidence="11" id="KW-1185">Reference proteome</keyword>
<proteinExistence type="predicted"/>
<dbReference type="FunFam" id="1.10.10.60:FF:000023">
    <property type="entry name" value="protein REVEILLE 6 isoform X1"/>
    <property type="match status" value="1"/>
</dbReference>
<feature type="compositionally biased region" description="Polar residues" evidence="6">
    <location>
        <begin position="311"/>
        <end position="320"/>
    </location>
</feature>
<dbReference type="CDD" id="cd00167">
    <property type="entry name" value="SANT"/>
    <property type="match status" value="1"/>
</dbReference>
<evidence type="ECO:0000313" key="10">
    <source>
        <dbReference type="EMBL" id="GAQ85482.1"/>
    </source>
</evidence>
<dbReference type="GO" id="GO:0005634">
    <property type="term" value="C:nucleus"/>
    <property type="evidence" value="ECO:0007669"/>
    <property type="project" value="UniProtKB-SubCell"/>
</dbReference>
<keyword evidence="3 10" id="KW-0238">DNA-binding</keyword>
<evidence type="ECO:0000313" key="11">
    <source>
        <dbReference type="Proteomes" id="UP000054558"/>
    </source>
</evidence>
<evidence type="ECO:0000259" key="9">
    <source>
        <dbReference type="PROSITE" id="PS51294"/>
    </source>
</evidence>
<dbReference type="InterPro" id="IPR017884">
    <property type="entry name" value="SANT_dom"/>
</dbReference>